<feature type="region of interest" description="Disordered" evidence="2">
    <location>
        <begin position="1"/>
        <end position="56"/>
    </location>
</feature>
<evidence type="ECO:0000313" key="4">
    <source>
        <dbReference type="Proteomes" id="UP000800097"/>
    </source>
</evidence>
<gene>
    <name evidence="3" type="ORF">EI97DRAFT_409556</name>
</gene>
<dbReference type="InterPro" id="IPR018865">
    <property type="entry name" value="STK19-like"/>
</dbReference>
<dbReference type="PANTHER" id="PTHR15243">
    <property type="entry name" value="SERINE/THREONINE-PROTEIN KINASE 19"/>
    <property type="match status" value="1"/>
</dbReference>
<dbReference type="EMBL" id="ML986484">
    <property type="protein sequence ID" value="KAF2281060.1"/>
    <property type="molecule type" value="Genomic_DNA"/>
</dbReference>
<dbReference type="GO" id="GO:0046579">
    <property type="term" value="P:positive regulation of Ras protein signal transduction"/>
    <property type="evidence" value="ECO:0007669"/>
    <property type="project" value="TreeGrafter"/>
</dbReference>
<accession>A0A6A6JWS4</accession>
<dbReference type="GeneID" id="54549846"/>
<dbReference type="RefSeq" id="XP_033658597.1">
    <property type="nucleotide sequence ID" value="XM_033796671.1"/>
</dbReference>
<evidence type="ECO:0000313" key="3">
    <source>
        <dbReference type="EMBL" id="KAF2281060.1"/>
    </source>
</evidence>
<dbReference type="Pfam" id="PF10494">
    <property type="entry name" value="Stk19"/>
    <property type="match status" value="1"/>
</dbReference>
<dbReference type="AlphaFoldDB" id="A0A6A6JWS4"/>
<keyword evidence="4" id="KW-1185">Reference proteome</keyword>
<dbReference type="PANTHER" id="PTHR15243:SF0">
    <property type="entry name" value="SERINE_THREONINE-PROTEIN KINASE 19"/>
    <property type="match status" value="1"/>
</dbReference>
<evidence type="ECO:0008006" key="5">
    <source>
        <dbReference type="Google" id="ProtNLM"/>
    </source>
</evidence>
<proteinExistence type="inferred from homology"/>
<dbReference type="Proteomes" id="UP000800097">
    <property type="component" value="Unassembled WGS sequence"/>
</dbReference>
<name>A0A6A6JWS4_WESOR</name>
<evidence type="ECO:0000256" key="2">
    <source>
        <dbReference type="SAM" id="MobiDB-lite"/>
    </source>
</evidence>
<protein>
    <recommendedName>
        <fullName evidence="5">Serine-threonine protein kinase 19</fullName>
    </recommendedName>
</protein>
<sequence>MSFQITPGRSSRVKNSRKSTASSLGLRRSTSSPSSSPRVRKTSSASRPTLSQGNTEELALDDTGAIVSLAVNFHFRDVRECVQHIRTAMFEDIPESGAGMNSTRIAEVLNFRKNLPPIVTVAHVDALSRSSTRTEREINELAQAGVLRRVILPHRGGGAADIGDGLALVEEWDKLVLSHPDLDEGVKSKYLSLIHGNPTSATISGDSFTAPELKTLMASGFLTTPTGGSSVSSLFASPGAGTLSGLSTAGSRHAAGSLAAVGGAQAAHHISGGRPSWKPGSSLYTFSLPNTGSHIKLVTDARNHFLSLLKKSKYKQAPLDVLRERWDGGVPGSDEQTRAKRVRGEFAGVLPGRTKKWKQFFGMKFEWILEECVGAGLVECFETGSVGLGVRLLAR</sequence>
<organism evidence="3 4">
    <name type="scientific">Westerdykella ornata</name>
    <dbReference type="NCBI Taxonomy" id="318751"/>
    <lineage>
        <taxon>Eukaryota</taxon>
        <taxon>Fungi</taxon>
        <taxon>Dikarya</taxon>
        <taxon>Ascomycota</taxon>
        <taxon>Pezizomycotina</taxon>
        <taxon>Dothideomycetes</taxon>
        <taxon>Pleosporomycetidae</taxon>
        <taxon>Pleosporales</taxon>
        <taxon>Sporormiaceae</taxon>
        <taxon>Westerdykella</taxon>
    </lineage>
</organism>
<evidence type="ECO:0000256" key="1">
    <source>
        <dbReference type="ARBA" id="ARBA00093458"/>
    </source>
</evidence>
<comment type="similarity">
    <text evidence="1">Belongs to the STK19 family.</text>
</comment>
<dbReference type="OrthoDB" id="3980126at2759"/>
<reference evidence="3" key="1">
    <citation type="journal article" date="2020" name="Stud. Mycol.">
        <title>101 Dothideomycetes genomes: a test case for predicting lifestyles and emergence of pathogens.</title>
        <authorList>
            <person name="Haridas S."/>
            <person name="Albert R."/>
            <person name="Binder M."/>
            <person name="Bloem J."/>
            <person name="Labutti K."/>
            <person name="Salamov A."/>
            <person name="Andreopoulos B."/>
            <person name="Baker S."/>
            <person name="Barry K."/>
            <person name="Bills G."/>
            <person name="Bluhm B."/>
            <person name="Cannon C."/>
            <person name="Castanera R."/>
            <person name="Culley D."/>
            <person name="Daum C."/>
            <person name="Ezra D."/>
            <person name="Gonzalez J."/>
            <person name="Henrissat B."/>
            <person name="Kuo A."/>
            <person name="Liang C."/>
            <person name="Lipzen A."/>
            <person name="Lutzoni F."/>
            <person name="Magnuson J."/>
            <person name="Mondo S."/>
            <person name="Nolan M."/>
            <person name="Ohm R."/>
            <person name="Pangilinan J."/>
            <person name="Park H.-J."/>
            <person name="Ramirez L."/>
            <person name="Alfaro M."/>
            <person name="Sun H."/>
            <person name="Tritt A."/>
            <person name="Yoshinaga Y."/>
            <person name="Zwiers L.-H."/>
            <person name="Turgeon B."/>
            <person name="Goodwin S."/>
            <person name="Spatafora J."/>
            <person name="Crous P."/>
            <person name="Grigoriev I."/>
        </authorList>
    </citation>
    <scope>NUCLEOTIDE SEQUENCE</scope>
    <source>
        <strain evidence="3">CBS 379.55</strain>
    </source>
</reference>
<feature type="compositionally biased region" description="Low complexity" evidence="2">
    <location>
        <begin position="19"/>
        <end position="46"/>
    </location>
</feature>